<dbReference type="InterPro" id="IPR036116">
    <property type="entry name" value="FN3_sf"/>
</dbReference>
<dbReference type="EMBL" id="LAZR01018399">
    <property type="protein sequence ID" value="KKL96563.1"/>
    <property type="molecule type" value="Genomic_DNA"/>
</dbReference>
<dbReference type="SUPFAM" id="SSF49265">
    <property type="entry name" value="Fibronectin type III"/>
    <property type="match status" value="1"/>
</dbReference>
<gene>
    <name evidence="1" type="ORF">LCGC14_1843250</name>
</gene>
<dbReference type="InterPro" id="IPR013783">
    <property type="entry name" value="Ig-like_fold"/>
</dbReference>
<comment type="caution">
    <text evidence="1">The sequence shown here is derived from an EMBL/GenBank/DDBJ whole genome shotgun (WGS) entry which is preliminary data.</text>
</comment>
<dbReference type="AlphaFoldDB" id="A0A0F9GCQ3"/>
<name>A0A0F9GCQ3_9ZZZZ</name>
<sequence>MATSHVPNFHFPLKHFPSLHFPGGMALGFYRVYRGVGDITNVDFGTVIAEVDGALTTVSLTGEGHAASTRYTYAVRPVRGGDELETPDLSCAVTFETDGGGDWLGDRPAMVEFLEATVEDGGDIALAWSFRTPYGGSAPNDFGVYYSGTPDITPGSPDATESYTSDGRCATTLTLTGGQTYWFAVTSRSAGGVESLLSEIIGPFVADSTAPGAPDLYLRATL</sequence>
<accession>A0A0F9GCQ3</accession>
<reference evidence="1" key="1">
    <citation type="journal article" date="2015" name="Nature">
        <title>Complex archaea that bridge the gap between prokaryotes and eukaryotes.</title>
        <authorList>
            <person name="Spang A."/>
            <person name="Saw J.H."/>
            <person name="Jorgensen S.L."/>
            <person name="Zaremba-Niedzwiedzka K."/>
            <person name="Martijn J."/>
            <person name="Lind A.E."/>
            <person name="van Eijk R."/>
            <person name="Schleper C."/>
            <person name="Guy L."/>
            <person name="Ettema T.J."/>
        </authorList>
    </citation>
    <scope>NUCLEOTIDE SEQUENCE</scope>
</reference>
<protein>
    <recommendedName>
        <fullName evidence="2">Fibronectin type-III domain-containing protein</fullName>
    </recommendedName>
</protein>
<organism evidence="1">
    <name type="scientific">marine sediment metagenome</name>
    <dbReference type="NCBI Taxonomy" id="412755"/>
    <lineage>
        <taxon>unclassified sequences</taxon>
        <taxon>metagenomes</taxon>
        <taxon>ecological metagenomes</taxon>
    </lineage>
</organism>
<dbReference type="Gene3D" id="2.60.40.10">
    <property type="entry name" value="Immunoglobulins"/>
    <property type="match status" value="1"/>
</dbReference>
<evidence type="ECO:0008006" key="2">
    <source>
        <dbReference type="Google" id="ProtNLM"/>
    </source>
</evidence>
<evidence type="ECO:0000313" key="1">
    <source>
        <dbReference type="EMBL" id="KKL96563.1"/>
    </source>
</evidence>
<proteinExistence type="predicted"/>